<accession>A0ABU1FTG5</accession>
<reference evidence="3" key="1">
    <citation type="submission" date="2023-07" db="EMBL/GenBank/DDBJ databases">
        <title>Description of three actinobacteria isolated from air of manufacturing shop in a pharmaceutical factory.</title>
        <authorList>
            <person name="Zhang D.-F."/>
        </authorList>
    </citation>
    <scope>NUCLEOTIDE SEQUENCE [LARGE SCALE GENOMIC DNA]</scope>
    <source>
        <strain evidence="3">CCTCC AB 207010</strain>
    </source>
</reference>
<protein>
    <submittedName>
        <fullName evidence="2">RES family NAD+ phosphorylase</fullName>
    </submittedName>
</protein>
<dbReference type="Proteomes" id="UP001260872">
    <property type="component" value="Unassembled WGS sequence"/>
</dbReference>
<dbReference type="RefSeq" id="WP_310537335.1">
    <property type="nucleotide sequence ID" value="NZ_BAAAOC010000021.1"/>
</dbReference>
<organism evidence="2 3">
    <name type="scientific">Nesterenkonia flava</name>
    <dbReference type="NCBI Taxonomy" id="469799"/>
    <lineage>
        <taxon>Bacteria</taxon>
        <taxon>Bacillati</taxon>
        <taxon>Actinomycetota</taxon>
        <taxon>Actinomycetes</taxon>
        <taxon>Micrococcales</taxon>
        <taxon>Micrococcaceae</taxon>
        <taxon>Nesterenkonia</taxon>
    </lineage>
</organism>
<proteinExistence type="predicted"/>
<evidence type="ECO:0000313" key="2">
    <source>
        <dbReference type="EMBL" id="MDR5711955.1"/>
    </source>
</evidence>
<dbReference type="InterPro" id="IPR014914">
    <property type="entry name" value="RES_dom"/>
</dbReference>
<evidence type="ECO:0000313" key="3">
    <source>
        <dbReference type="Proteomes" id="UP001260872"/>
    </source>
</evidence>
<gene>
    <name evidence="2" type="ORF">RH857_07380</name>
</gene>
<dbReference type="Pfam" id="PF08808">
    <property type="entry name" value="RES"/>
    <property type="match status" value="1"/>
</dbReference>
<keyword evidence="3" id="KW-1185">Reference proteome</keyword>
<evidence type="ECO:0000259" key="1">
    <source>
        <dbReference type="Pfam" id="PF08808"/>
    </source>
</evidence>
<name>A0ABU1FTG5_9MICC</name>
<comment type="caution">
    <text evidence="2">The sequence shown here is derived from an EMBL/GenBank/DDBJ whole genome shotgun (WGS) entry which is preliminary data.</text>
</comment>
<dbReference type="EMBL" id="JAVKGT010000016">
    <property type="protein sequence ID" value="MDR5711955.1"/>
    <property type="molecule type" value="Genomic_DNA"/>
</dbReference>
<feature type="domain" description="RES" evidence="1">
    <location>
        <begin position="12"/>
        <end position="190"/>
    </location>
</feature>
<sequence length="221" mass="24664">MAEPKLVDAPVTLWRVGRHPNPLNFSRLTATDAENPRGGNRFDVPGGGVLYAATRPQGAYAETLARFRPSAAMRKLRHEADEHLMEAGAVPADWRTRRRLVNFTLHAPLPFIDVDHPATHTALMRALSTELTALGHDELDIAALRGKDRLLTRAIAKWAFTQTDDDGNPCYAGIRYQSRLGDYECWAVFDGAEIINSNPQVLSKTDRELLEIARIFDLSIH</sequence>